<sequence>MFCSNIGNYFPRLLRNSEQVLRDDADMEALRDKRMSRSSSHLKPKGDDSKPKLSELLVAKGLITPQMLKKLQQELTTDKKPERSRNNRNRRK</sequence>
<name>A0A2A4JW31_HELVI</name>
<evidence type="ECO:0000256" key="1">
    <source>
        <dbReference type="SAM" id="MobiDB-lite"/>
    </source>
</evidence>
<feature type="region of interest" description="Disordered" evidence="1">
    <location>
        <begin position="32"/>
        <end position="53"/>
    </location>
</feature>
<comment type="caution">
    <text evidence="2">The sequence shown here is derived from an EMBL/GenBank/DDBJ whole genome shotgun (WGS) entry which is preliminary data.</text>
</comment>
<accession>A0A2A4JW31</accession>
<evidence type="ECO:0000313" key="2">
    <source>
        <dbReference type="EMBL" id="PCG75898.1"/>
    </source>
</evidence>
<organism evidence="2">
    <name type="scientific">Heliothis virescens</name>
    <name type="common">Tobacco budworm moth</name>
    <dbReference type="NCBI Taxonomy" id="7102"/>
    <lineage>
        <taxon>Eukaryota</taxon>
        <taxon>Metazoa</taxon>
        <taxon>Ecdysozoa</taxon>
        <taxon>Arthropoda</taxon>
        <taxon>Hexapoda</taxon>
        <taxon>Insecta</taxon>
        <taxon>Pterygota</taxon>
        <taxon>Neoptera</taxon>
        <taxon>Endopterygota</taxon>
        <taxon>Lepidoptera</taxon>
        <taxon>Glossata</taxon>
        <taxon>Ditrysia</taxon>
        <taxon>Noctuoidea</taxon>
        <taxon>Noctuidae</taxon>
        <taxon>Heliothinae</taxon>
        <taxon>Heliothis</taxon>
    </lineage>
</organism>
<gene>
    <name evidence="2" type="ORF">B5V51_10746</name>
</gene>
<feature type="region of interest" description="Disordered" evidence="1">
    <location>
        <begin position="71"/>
        <end position="92"/>
    </location>
</feature>
<dbReference type="EMBL" id="NWSH01000518">
    <property type="protein sequence ID" value="PCG75898.1"/>
    <property type="molecule type" value="Genomic_DNA"/>
</dbReference>
<dbReference type="AlphaFoldDB" id="A0A2A4JW31"/>
<proteinExistence type="predicted"/>
<feature type="compositionally biased region" description="Basic and acidic residues" evidence="1">
    <location>
        <begin position="44"/>
        <end position="53"/>
    </location>
</feature>
<feature type="compositionally biased region" description="Basic and acidic residues" evidence="1">
    <location>
        <begin position="76"/>
        <end position="85"/>
    </location>
</feature>
<reference evidence="2" key="1">
    <citation type="submission" date="2017-09" db="EMBL/GenBank/DDBJ databases">
        <title>Contemporary evolution of a Lepidopteran species, Heliothis virescens, in response to modern agricultural practices.</title>
        <authorList>
            <person name="Fritz M.L."/>
            <person name="Deyonke A.M."/>
            <person name="Papanicolaou A."/>
            <person name="Micinski S."/>
            <person name="Westbrook J."/>
            <person name="Gould F."/>
        </authorList>
    </citation>
    <scope>NUCLEOTIDE SEQUENCE [LARGE SCALE GENOMIC DNA]</scope>
    <source>
        <strain evidence="2">HvINT-</strain>
        <tissue evidence="2">Whole body</tissue>
    </source>
</reference>
<protein>
    <submittedName>
        <fullName evidence="2">Uncharacterized protein</fullName>
    </submittedName>
</protein>